<dbReference type="AlphaFoldDB" id="A0A067N6R3"/>
<name>A0A067N6R3_PLEO1</name>
<dbReference type="VEuPathDB" id="FungiDB:PLEOSDRAFT_1048189"/>
<dbReference type="HOGENOM" id="CLU_093541_1_0_1"/>
<dbReference type="Pfam" id="PF18885">
    <property type="entry name" value="DUF5648"/>
    <property type="match status" value="1"/>
</dbReference>
<proteinExistence type="predicted"/>
<protein>
    <recommendedName>
        <fullName evidence="1">DUF5648 domain-containing protein</fullName>
    </recommendedName>
</protein>
<dbReference type="InParanoid" id="A0A067N6R3"/>
<organism evidence="2 3">
    <name type="scientific">Pleurotus ostreatus (strain PC15)</name>
    <name type="common">Oyster mushroom</name>
    <dbReference type="NCBI Taxonomy" id="1137138"/>
    <lineage>
        <taxon>Eukaryota</taxon>
        <taxon>Fungi</taxon>
        <taxon>Dikarya</taxon>
        <taxon>Basidiomycota</taxon>
        <taxon>Agaricomycotina</taxon>
        <taxon>Agaricomycetes</taxon>
        <taxon>Agaricomycetidae</taxon>
        <taxon>Agaricales</taxon>
        <taxon>Pleurotineae</taxon>
        <taxon>Pleurotaceae</taxon>
        <taxon>Pleurotus</taxon>
    </lineage>
</organism>
<dbReference type="EMBL" id="KL198012">
    <property type="protein sequence ID" value="KDQ23713.1"/>
    <property type="molecule type" value="Genomic_DNA"/>
</dbReference>
<sequence>PKATASTCADPSKAVFLQRAYKTSDHFYTTNTAEMTNAVTKLHFRKEGHQGRVFAYSVKDTVPLFRLYSHGADDHFYTTSAPERDNAAGRLGYKNEGVAGHLYAKQICGSVPLYRLYSPHAKDHFYTTSLHEANASGYQMESIVGYVLPN</sequence>
<feature type="non-terminal residue" evidence="2">
    <location>
        <position position="1"/>
    </location>
</feature>
<dbReference type="OrthoDB" id="9971254at2759"/>
<dbReference type="Proteomes" id="UP000027073">
    <property type="component" value="Unassembled WGS sequence"/>
</dbReference>
<evidence type="ECO:0000259" key="1">
    <source>
        <dbReference type="Pfam" id="PF18885"/>
    </source>
</evidence>
<dbReference type="InterPro" id="IPR043708">
    <property type="entry name" value="DUF5648"/>
</dbReference>
<reference evidence="3" key="1">
    <citation type="journal article" date="2014" name="Proc. Natl. Acad. Sci. U.S.A.">
        <title>Extensive sampling of basidiomycete genomes demonstrates inadequacy of the white-rot/brown-rot paradigm for wood decay fungi.</title>
        <authorList>
            <person name="Riley R."/>
            <person name="Salamov A.A."/>
            <person name="Brown D.W."/>
            <person name="Nagy L.G."/>
            <person name="Floudas D."/>
            <person name="Held B.W."/>
            <person name="Levasseur A."/>
            <person name="Lombard V."/>
            <person name="Morin E."/>
            <person name="Otillar R."/>
            <person name="Lindquist E.A."/>
            <person name="Sun H."/>
            <person name="LaButti K.M."/>
            <person name="Schmutz J."/>
            <person name="Jabbour D."/>
            <person name="Luo H."/>
            <person name="Baker S.E."/>
            <person name="Pisabarro A.G."/>
            <person name="Walton J.D."/>
            <person name="Blanchette R.A."/>
            <person name="Henrissat B."/>
            <person name="Martin F."/>
            <person name="Cullen D."/>
            <person name="Hibbett D.S."/>
            <person name="Grigoriev I.V."/>
        </authorList>
    </citation>
    <scope>NUCLEOTIDE SEQUENCE [LARGE SCALE GENOMIC DNA]</scope>
    <source>
        <strain evidence="3">PC15</strain>
    </source>
</reference>
<gene>
    <name evidence="2" type="ORF">PLEOSDRAFT_1048189</name>
</gene>
<feature type="domain" description="DUF5648" evidence="1">
    <location>
        <begin position="19"/>
        <end position="148"/>
    </location>
</feature>
<evidence type="ECO:0000313" key="2">
    <source>
        <dbReference type="EMBL" id="KDQ23713.1"/>
    </source>
</evidence>
<evidence type="ECO:0000313" key="3">
    <source>
        <dbReference type="Proteomes" id="UP000027073"/>
    </source>
</evidence>
<accession>A0A067N6R3</accession>